<evidence type="ECO:0000313" key="2">
    <source>
        <dbReference type="Proteomes" id="UP000319712"/>
    </source>
</evidence>
<reference evidence="1 2" key="1">
    <citation type="submission" date="2017-05" db="EMBL/GenBank/DDBJ databases">
        <authorList>
            <person name="Varghese N."/>
            <person name="Submissions S."/>
        </authorList>
    </citation>
    <scope>NUCLEOTIDE SEQUENCE [LARGE SCALE GENOMIC DNA]</scope>
    <source>
        <strain evidence="1 2">DSM 19504</strain>
    </source>
</reference>
<dbReference type="Proteomes" id="UP000319712">
    <property type="component" value="Unassembled WGS sequence"/>
</dbReference>
<gene>
    <name evidence="1" type="ORF">SAMN06264867_105259</name>
</gene>
<name>A0A521D0G8_9EURY</name>
<organism evidence="1 2">
    <name type="scientific">Halorubrum cibi</name>
    <dbReference type="NCBI Taxonomy" id="413815"/>
    <lineage>
        <taxon>Archaea</taxon>
        <taxon>Methanobacteriati</taxon>
        <taxon>Methanobacteriota</taxon>
        <taxon>Stenosarchaea group</taxon>
        <taxon>Halobacteria</taxon>
        <taxon>Halobacteriales</taxon>
        <taxon>Haloferacaceae</taxon>
        <taxon>Halorubrum</taxon>
    </lineage>
</organism>
<proteinExistence type="predicted"/>
<dbReference type="EMBL" id="FXTD01000005">
    <property type="protein sequence ID" value="SMO65162.1"/>
    <property type="molecule type" value="Genomic_DNA"/>
</dbReference>
<dbReference type="AlphaFoldDB" id="A0A521D0G8"/>
<evidence type="ECO:0000313" key="1">
    <source>
        <dbReference type="EMBL" id="SMO65162.1"/>
    </source>
</evidence>
<keyword evidence="2" id="KW-1185">Reference proteome</keyword>
<accession>A0A521D0G8</accession>
<sequence length="85" mass="9833">MEMTTLSTPRIDTAVTDFTVEDDRVAALFDGELGALSRLRREIADFMFNFRRPRILFANVCAQVEIPEPKLVLLILFHYATMFHQ</sequence>
<protein>
    <submittedName>
        <fullName evidence="1">Uncharacterized protein</fullName>
    </submittedName>
</protein>